<proteinExistence type="predicted"/>
<evidence type="ECO:0008006" key="3">
    <source>
        <dbReference type="Google" id="ProtNLM"/>
    </source>
</evidence>
<reference evidence="1 2" key="1">
    <citation type="journal article" date="2021" name="BMC Biol.">
        <title>Horizontally acquired antibacterial genes associated with adaptive radiation of ladybird beetles.</title>
        <authorList>
            <person name="Li H.S."/>
            <person name="Tang X.F."/>
            <person name="Huang Y.H."/>
            <person name="Xu Z.Y."/>
            <person name="Chen M.L."/>
            <person name="Du X.Y."/>
            <person name="Qiu B.Y."/>
            <person name="Chen P.T."/>
            <person name="Zhang W."/>
            <person name="Slipinski A."/>
            <person name="Escalona H.E."/>
            <person name="Waterhouse R.M."/>
            <person name="Zwick A."/>
            <person name="Pang H."/>
        </authorList>
    </citation>
    <scope>NUCLEOTIDE SEQUENCE [LARGE SCALE GENOMIC DNA]</scope>
    <source>
        <strain evidence="1">SYSU2018</strain>
    </source>
</reference>
<sequence>MNTPCNCCKKPTENHLVLICSICRNAFSNTCVGISSTEVRFIDSKKSISCSCKNCESIGSDIASLKTVIVSLQNEIKVLKVQANRNKSGNLDEQAWEELFLEFKDRQERKSNIMLYGLPEQPSNTPRYQRVAHENDEVHSVIRSIKPDVSDSVKIQRMGKFMANSNYFL</sequence>
<keyword evidence="2" id="KW-1185">Reference proteome</keyword>
<name>A0ABD2MGD7_9CUCU</name>
<dbReference type="InterPro" id="IPR011011">
    <property type="entry name" value="Znf_FYVE_PHD"/>
</dbReference>
<dbReference type="EMBL" id="JABFTP020000001">
    <property type="protein sequence ID" value="KAL3265398.1"/>
    <property type="molecule type" value="Genomic_DNA"/>
</dbReference>
<dbReference type="SUPFAM" id="SSF57903">
    <property type="entry name" value="FYVE/PHD zinc finger"/>
    <property type="match status" value="1"/>
</dbReference>
<comment type="caution">
    <text evidence="1">The sequence shown here is derived from an EMBL/GenBank/DDBJ whole genome shotgun (WGS) entry which is preliminary data.</text>
</comment>
<accession>A0ABD2MGD7</accession>
<protein>
    <recommendedName>
        <fullName evidence="3">Zinc finger PHD-type domain-containing protein</fullName>
    </recommendedName>
</protein>
<evidence type="ECO:0000313" key="1">
    <source>
        <dbReference type="EMBL" id="KAL3265398.1"/>
    </source>
</evidence>
<evidence type="ECO:0000313" key="2">
    <source>
        <dbReference type="Proteomes" id="UP001516400"/>
    </source>
</evidence>
<gene>
    <name evidence="1" type="ORF">HHI36_009604</name>
</gene>
<dbReference type="Proteomes" id="UP001516400">
    <property type="component" value="Unassembled WGS sequence"/>
</dbReference>
<dbReference type="AlphaFoldDB" id="A0ABD2MGD7"/>
<organism evidence="1 2">
    <name type="scientific">Cryptolaemus montrouzieri</name>
    <dbReference type="NCBI Taxonomy" id="559131"/>
    <lineage>
        <taxon>Eukaryota</taxon>
        <taxon>Metazoa</taxon>
        <taxon>Ecdysozoa</taxon>
        <taxon>Arthropoda</taxon>
        <taxon>Hexapoda</taxon>
        <taxon>Insecta</taxon>
        <taxon>Pterygota</taxon>
        <taxon>Neoptera</taxon>
        <taxon>Endopterygota</taxon>
        <taxon>Coleoptera</taxon>
        <taxon>Polyphaga</taxon>
        <taxon>Cucujiformia</taxon>
        <taxon>Coccinelloidea</taxon>
        <taxon>Coccinellidae</taxon>
        <taxon>Scymninae</taxon>
        <taxon>Scymnini</taxon>
        <taxon>Cryptolaemus</taxon>
    </lineage>
</organism>